<dbReference type="InterPro" id="IPR051312">
    <property type="entry name" value="Diverse_Substr_Oxidored"/>
</dbReference>
<dbReference type="PROSITE" id="PS51387">
    <property type="entry name" value="FAD_PCMH"/>
    <property type="match status" value="1"/>
</dbReference>
<dbReference type="Pfam" id="PF00941">
    <property type="entry name" value="FAD_binding_5"/>
    <property type="match status" value="1"/>
</dbReference>
<reference evidence="5 6" key="1">
    <citation type="submission" date="2019-08" db="EMBL/GenBank/DDBJ databases">
        <title>Archaea genome.</title>
        <authorList>
            <person name="Kajale S."/>
            <person name="Shouche Y."/>
            <person name="Deshpande N."/>
            <person name="Sharma A."/>
        </authorList>
    </citation>
    <scope>NUCLEOTIDE SEQUENCE [LARGE SCALE GENOMIC DNA]</scope>
    <source>
        <strain evidence="5 6">ESP3B_9</strain>
    </source>
</reference>
<sequence>MKPITYLEPETVDEACEQLDRHGHDAVVLAGGQSLLQILKRRLVQADYVVDITAIDDLHELGKSDESFRIGAAVPYVDIVQHPVARSQIPGLAEAIETIGDHQIRCRGTFVGGIAHADPQGDPPIIATALDAEFHIASVDGTRTVSASEFYAGLFETDLNQGELITHVEVPLSEDNEISTYQSFTRRMGDYAIAAVALSTSLSNDETMTDPRVVVGAATHGPTRLSSVEDSLDDSVLTDDIIDEAAETARENVDATDDEVATAAYKSHLVGELTRDALESVR</sequence>
<dbReference type="InterPro" id="IPR005107">
    <property type="entry name" value="CO_DH_flav_C"/>
</dbReference>
<proteinExistence type="predicted"/>
<dbReference type="PANTHER" id="PTHR42659:SF2">
    <property type="entry name" value="XANTHINE DEHYDROGENASE SUBUNIT C-RELATED"/>
    <property type="match status" value="1"/>
</dbReference>
<dbReference type="InterPro" id="IPR016167">
    <property type="entry name" value="FAD-bd_PCMH_sub1"/>
</dbReference>
<dbReference type="SMART" id="SM01092">
    <property type="entry name" value="CO_deh_flav_C"/>
    <property type="match status" value="1"/>
</dbReference>
<dbReference type="RefSeq" id="WP_149080933.1">
    <property type="nucleotide sequence ID" value="NZ_VTAW01000007.1"/>
</dbReference>
<evidence type="ECO:0000256" key="1">
    <source>
        <dbReference type="ARBA" id="ARBA00022630"/>
    </source>
</evidence>
<name>A0A5D5ALR0_9EURY</name>
<dbReference type="InterPro" id="IPR016169">
    <property type="entry name" value="FAD-bd_PCMH_sub2"/>
</dbReference>
<dbReference type="Proteomes" id="UP000324104">
    <property type="component" value="Unassembled WGS sequence"/>
</dbReference>
<dbReference type="Gene3D" id="3.30.390.50">
    <property type="entry name" value="CO dehydrogenase flavoprotein, C-terminal domain"/>
    <property type="match status" value="1"/>
</dbReference>
<dbReference type="Pfam" id="PF03450">
    <property type="entry name" value="CO_deh_flav_C"/>
    <property type="match status" value="1"/>
</dbReference>
<dbReference type="AlphaFoldDB" id="A0A5D5ALR0"/>
<dbReference type="InterPro" id="IPR036318">
    <property type="entry name" value="FAD-bd_PCMH-like_sf"/>
</dbReference>
<dbReference type="InterPro" id="IPR016166">
    <property type="entry name" value="FAD-bd_PCMH"/>
</dbReference>
<organism evidence="5 6">
    <name type="scientific">Natrialba swarupiae</name>
    <dbReference type="NCBI Taxonomy" id="2448032"/>
    <lineage>
        <taxon>Archaea</taxon>
        <taxon>Methanobacteriati</taxon>
        <taxon>Methanobacteriota</taxon>
        <taxon>Stenosarchaea group</taxon>
        <taxon>Halobacteria</taxon>
        <taxon>Halobacteriales</taxon>
        <taxon>Natrialbaceae</taxon>
        <taxon>Natrialba</taxon>
    </lineage>
</organism>
<dbReference type="GO" id="GO:0071949">
    <property type="term" value="F:FAD binding"/>
    <property type="evidence" value="ECO:0007669"/>
    <property type="project" value="InterPro"/>
</dbReference>
<feature type="domain" description="FAD-binding PCMH-type" evidence="4">
    <location>
        <begin position="1"/>
        <end position="175"/>
    </location>
</feature>
<evidence type="ECO:0000256" key="2">
    <source>
        <dbReference type="ARBA" id="ARBA00022827"/>
    </source>
</evidence>
<dbReference type="EMBL" id="VTAW01000007">
    <property type="protein sequence ID" value="TYT62646.1"/>
    <property type="molecule type" value="Genomic_DNA"/>
</dbReference>
<dbReference type="GO" id="GO:0016491">
    <property type="term" value="F:oxidoreductase activity"/>
    <property type="evidence" value="ECO:0007669"/>
    <property type="project" value="UniProtKB-KW"/>
</dbReference>
<evidence type="ECO:0000256" key="3">
    <source>
        <dbReference type="ARBA" id="ARBA00023002"/>
    </source>
</evidence>
<protein>
    <submittedName>
        <fullName evidence="5">Xanthine dehydrogenase family protein subunit M</fullName>
    </submittedName>
</protein>
<keyword evidence="3" id="KW-0560">Oxidoreductase</keyword>
<keyword evidence="6" id="KW-1185">Reference proteome</keyword>
<evidence type="ECO:0000313" key="6">
    <source>
        <dbReference type="Proteomes" id="UP000324104"/>
    </source>
</evidence>
<dbReference type="Gene3D" id="3.30.43.10">
    <property type="entry name" value="Uridine Diphospho-n-acetylenolpyruvylglucosamine Reductase, domain 2"/>
    <property type="match status" value="1"/>
</dbReference>
<comment type="caution">
    <text evidence="5">The sequence shown here is derived from an EMBL/GenBank/DDBJ whole genome shotgun (WGS) entry which is preliminary data.</text>
</comment>
<accession>A0A5D5ALR0</accession>
<dbReference type="Gene3D" id="3.30.465.10">
    <property type="match status" value="1"/>
</dbReference>
<keyword evidence="1" id="KW-0285">Flavoprotein</keyword>
<evidence type="ECO:0000313" key="5">
    <source>
        <dbReference type="EMBL" id="TYT62646.1"/>
    </source>
</evidence>
<dbReference type="SUPFAM" id="SSF55447">
    <property type="entry name" value="CO dehydrogenase flavoprotein C-terminal domain-like"/>
    <property type="match status" value="1"/>
</dbReference>
<keyword evidence="2" id="KW-0274">FAD</keyword>
<gene>
    <name evidence="5" type="ORF">FYC77_07715</name>
</gene>
<dbReference type="InterPro" id="IPR002346">
    <property type="entry name" value="Mopterin_DH_FAD-bd"/>
</dbReference>
<dbReference type="InterPro" id="IPR036683">
    <property type="entry name" value="CO_DH_flav_C_dom_sf"/>
</dbReference>
<dbReference type="SUPFAM" id="SSF56176">
    <property type="entry name" value="FAD-binding/transporter-associated domain-like"/>
    <property type="match status" value="1"/>
</dbReference>
<evidence type="ECO:0000259" key="4">
    <source>
        <dbReference type="PROSITE" id="PS51387"/>
    </source>
</evidence>
<dbReference type="PANTHER" id="PTHR42659">
    <property type="entry name" value="XANTHINE DEHYDROGENASE SUBUNIT C-RELATED"/>
    <property type="match status" value="1"/>
</dbReference>